<dbReference type="PRINTS" id="PR00171">
    <property type="entry name" value="SUGRTRNSPORT"/>
</dbReference>
<keyword evidence="3 7" id="KW-0813">Transport</keyword>
<dbReference type="InterPro" id="IPR036259">
    <property type="entry name" value="MFS_trans_sf"/>
</dbReference>
<dbReference type="InterPro" id="IPR005828">
    <property type="entry name" value="MFS_sugar_transport-like"/>
</dbReference>
<evidence type="ECO:0000256" key="4">
    <source>
        <dbReference type="ARBA" id="ARBA00022692"/>
    </source>
</evidence>
<gene>
    <name evidence="10" type="ORF">M409DRAFT_15649</name>
</gene>
<dbReference type="GO" id="GO:0016020">
    <property type="term" value="C:membrane"/>
    <property type="evidence" value="ECO:0007669"/>
    <property type="project" value="UniProtKB-SubCell"/>
</dbReference>
<dbReference type="PANTHER" id="PTHR48022">
    <property type="entry name" value="PLASTIDIC GLUCOSE TRANSPORTER 4"/>
    <property type="match status" value="1"/>
</dbReference>
<evidence type="ECO:0000256" key="2">
    <source>
        <dbReference type="ARBA" id="ARBA00010992"/>
    </source>
</evidence>
<evidence type="ECO:0000259" key="9">
    <source>
        <dbReference type="PROSITE" id="PS50850"/>
    </source>
</evidence>
<accession>A0A6A6D1R1</accession>
<feature type="transmembrane region" description="Helical" evidence="8">
    <location>
        <begin position="337"/>
        <end position="358"/>
    </location>
</feature>
<evidence type="ECO:0000256" key="7">
    <source>
        <dbReference type="RuleBase" id="RU003346"/>
    </source>
</evidence>
<dbReference type="EMBL" id="ML993579">
    <property type="protein sequence ID" value="KAF2173364.1"/>
    <property type="molecule type" value="Genomic_DNA"/>
</dbReference>
<sequence>MMEMRGRRLRLTLAFTGATAWILQGYDQALMNGLLTLPSFYNQFPSINTSTPELDDKNATLQGTTVALYEVGAAFGALACFFFGERYGRKWTTFGAAITVLIGVIIQATSFQLAQLIVARIVTGLGVGAFTATIPTWVGESSEAHQRGLLITLEAGAAIFGVMFVGWIEFGFYFIRQNQVSWRFPIAFQAVFALIVMTMVPFLEESPRWLLSKDRTQEAALVLSKLENEPADSELIAARVRVIRNSIDLDSQGHSGNPFARTPNGHLTRTLIAIVLNILAQMSGVNVITFYSNTIFQQDLHYSAITSRIISACLQTWQFLMATSSIFLIDRFGRRKLLMAGAFFMCVANAGLAGLQAYPENRTAAGCSLIFYFMALAAFPIGLFLIPFLYSSEIAPLRIRTKVTAMAGCSNWLFNFLVAEITPTAFKSIGWKYYLVYVCTNLCTVVFVYLLLPETRDRTLEDIDGFFLGAKNALQPVKVAKRMPEGFAEEFDLKEKVDPGRGEMVEDKDLEGEGA</sequence>
<evidence type="ECO:0000313" key="11">
    <source>
        <dbReference type="Proteomes" id="UP000799537"/>
    </source>
</evidence>
<feature type="transmembrane region" description="Helical" evidence="8">
    <location>
        <begin position="117"/>
        <end position="138"/>
    </location>
</feature>
<proteinExistence type="inferred from homology"/>
<evidence type="ECO:0000256" key="8">
    <source>
        <dbReference type="SAM" id="Phobius"/>
    </source>
</evidence>
<dbReference type="PROSITE" id="PS00216">
    <property type="entry name" value="SUGAR_TRANSPORT_1"/>
    <property type="match status" value="1"/>
</dbReference>
<comment type="similarity">
    <text evidence="2 7">Belongs to the major facilitator superfamily. Sugar transporter (TC 2.A.1.1) family.</text>
</comment>
<dbReference type="InterPro" id="IPR003663">
    <property type="entry name" value="Sugar/inositol_transpt"/>
</dbReference>
<dbReference type="InterPro" id="IPR005829">
    <property type="entry name" value="Sugar_transporter_CS"/>
</dbReference>
<feature type="domain" description="Major facilitator superfamily (MFS) profile" evidence="9">
    <location>
        <begin position="13"/>
        <end position="456"/>
    </location>
</feature>
<feature type="transmembrane region" description="Helical" evidence="8">
    <location>
        <begin position="186"/>
        <end position="203"/>
    </location>
</feature>
<dbReference type="GO" id="GO:0005351">
    <property type="term" value="F:carbohydrate:proton symporter activity"/>
    <property type="evidence" value="ECO:0007669"/>
    <property type="project" value="TreeGrafter"/>
</dbReference>
<dbReference type="SUPFAM" id="SSF103473">
    <property type="entry name" value="MFS general substrate transporter"/>
    <property type="match status" value="1"/>
</dbReference>
<dbReference type="Proteomes" id="UP000799537">
    <property type="component" value="Unassembled WGS sequence"/>
</dbReference>
<dbReference type="OrthoDB" id="6612291at2759"/>
<dbReference type="PROSITE" id="PS50850">
    <property type="entry name" value="MFS"/>
    <property type="match status" value="1"/>
</dbReference>
<dbReference type="RefSeq" id="XP_033674253.1">
    <property type="nucleotide sequence ID" value="XM_033803280.1"/>
</dbReference>
<dbReference type="InterPro" id="IPR050360">
    <property type="entry name" value="MFS_Sugar_Transporters"/>
</dbReference>
<dbReference type="NCBIfam" id="TIGR00879">
    <property type="entry name" value="SP"/>
    <property type="match status" value="1"/>
</dbReference>
<keyword evidence="5 8" id="KW-1133">Transmembrane helix</keyword>
<feature type="transmembrane region" description="Helical" evidence="8">
    <location>
        <begin position="66"/>
        <end position="84"/>
    </location>
</feature>
<organism evidence="10 11">
    <name type="scientific">Zasmidium cellare ATCC 36951</name>
    <dbReference type="NCBI Taxonomy" id="1080233"/>
    <lineage>
        <taxon>Eukaryota</taxon>
        <taxon>Fungi</taxon>
        <taxon>Dikarya</taxon>
        <taxon>Ascomycota</taxon>
        <taxon>Pezizomycotina</taxon>
        <taxon>Dothideomycetes</taxon>
        <taxon>Dothideomycetidae</taxon>
        <taxon>Mycosphaerellales</taxon>
        <taxon>Mycosphaerellaceae</taxon>
        <taxon>Zasmidium</taxon>
    </lineage>
</organism>
<feature type="transmembrane region" description="Helical" evidence="8">
    <location>
        <begin position="370"/>
        <end position="391"/>
    </location>
</feature>
<dbReference type="InterPro" id="IPR020846">
    <property type="entry name" value="MFS_dom"/>
</dbReference>
<feature type="transmembrane region" description="Helical" evidence="8">
    <location>
        <begin position="434"/>
        <end position="452"/>
    </location>
</feature>
<keyword evidence="6 8" id="KW-0472">Membrane</keyword>
<protein>
    <recommendedName>
        <fullName evidence="9">Major facilitator superfamily (MFS) profile domain-containing protein</fullName>
    </recommendedName>
</protein>
<dbReference type="GeneID" id="54556552"/>
<comment type="subcellular location">
    <subcellularLocation>
        <location evidence="1">Membrane</location>
        <topology evidence="1">Multi-pass membrane protein</topology>
    </subcellularLocation>
</comment>
<reference evidence="10" key="1">
    <citation type="journal article" date="2020" name="Stud. Mycol.">
        <title>101 Dothideomycetes genomes: a test case for predicting lifestyles and emergence of pathogens.</title>
        <authorList>
            <person name="Haridas S."/>
            <person name="Albert R."/>
            <person name="Binder M."/>
            <person name="Bloem J."/>
            <person name="Labutti K."/>
            <person name="Salamov A."/>
            <person name="Andreopoulos B."/>
            <person name="Baker S."/>
            <person name="Barry K."/>
            <person name="Bills G."/>
            <person name="Bluhm B."/>
            <person name="Cannon C."/>
            <person name="Castanera R."/>
            <person name="Culley D."/>
            <person name="Daum C."/>
            <person name="Ezra D."/>
            <person name="Gonzalez J."/>
            <person name="Henrissat B."/>
            <person name="Kuo A."/>
            <person name="Liang C."/>
            <person name="Lipzen A."/>
            <person name="Lutzoni F."/>
            <person name="Magnuson J."/>
            <person name="Mondo S."/>
            <person name="Nolan M."/>
            <person name="Ohm R."/>
            <person name="Pangilinan J."/>
            <person name="Park H.-J."/>
            <person name="Ramirez L."/>
            <person name="Alfaro M."/>
            <person name="Sun H."/>
            <person name="Tritt A."/>
            <person name="Yoshinaga Y."/>
            <person name="Zwiers L.-H."/>
            <person name="Turgeon B."/>
            <person name="Goodwin S."/>
            <person name="Spatafora J."/>
            <person name="Crous P."/>
            <person name="Grigoriev I."/>
        </authorList>
    </citation>
    <scope>NUCLEOTIDE SEQUENCE</scope>
    <source>
        <strain evidence="10">ATCC 36951</strain>
    </source>
</reference>
<dbReference type="Gene3D" id="1.20.1250.20">
    <property type="entry name" value="MFS general substrate transporter like domains"/>
    <property type="match status" value="1"/>
</dbReference>
<evidence type="ECO:0000256" key="5">
    <source>
        <dbReference type="ARBA" id="ARBA00022989"/>
    </source>
</evidence>
<feature type="transmembrane region" description="Helical" evidence="8">
    <location>
        <begin position="403"/>
        <end position="422"/>
    </location>
</feature>
<feature type="transmembrane region" description="Helical" evidence="8">
    <location>
        <begin position="271"/>
        <end position="289"/>
    </location>
</feature>
<name>A0A6A6D1R1_ZASCE</name>
<keyword evidence="4 8" id="KW-0812">Transmembrane</keyword>
<keyword evidence="11" id="KW-1185">Reference proteome</keyword>
<evidence type="ECO:0000256" key="6">
    <source>
        <dbReference type="ARBA" id="ARBA00023136"/>
    </source>
</evidence>
<evidence type="ECO:0000256" key="3">
    <source>
        <dbReference type="ARBA" id="ARBA00022448"/>
    </source>
</evidence>
<dbReference type="Pfam" id="PF00083">
    <property type="entry name" value="Sugar_tr"/>
    <property type="match status" value="1"/>
</dbReference>
<evidence type="ECO:0000256" key="1">
    <source>
        <dbReference type="ARBA" id="ARBA00004141"/>
    </source>
</evidence>
<evidence type="ECO:0000313" key="10">
    <source>
        <dbReference type="EMBL" id="KAF2173364.1"/>
    </source>
</evidence>
<feature type="transmembrane region" description="Helical" evidence="8">
    <location>
        <begin position="91"/>
        <end position="111"/>
    </location>
</feature>
<dbReference type="AlphaFoldDB" id="A0A6A6D1R1"/>
<dbReference type="PANTHER" id="PTHR48022:SF68">
    <property type="entry name" value="MAJOR FACILITATOR SUPERFAMILY (MFS) PROFILE DOMAIN-CONTAINING PROTEIN-RELATED"/>
    <property type="match status" value="1"/>
</dbReference>
<feature type="transmembrane region" description="Helical" evidence="8">
    <location>
        <begin position="150"/>
        <end position="174"/>
    </location>
</feature>